<dbReference type="RefSeq" id="WP_146534866.1">
    <property type="nucleotide sequence ID" value="NZ_SJPX01000003.1"/>
</dbReference>
<protein>
    <submittedName>
        <fullName evidence="1">Uncharacterized protein</fullName>
    </submittedName>
</protein>
<dbReference type="OrthoDB" id="262635at2"/>
<evidence type="ECO:0000313" key="2">
    <source>
        <dbReference type="Proteomes" id="UP000317977"/>
    </source>
</evidence>
<proteinExistence type="predicted"/>
<accession>A0A5C6ESB3</accession>
<dbReference type="EMBL" id="SJPX01000003">
    <property type="protein sequence ID" value="TWU51535.1"/>
    <property type="molecule type" value="Genomic_DNA"/>
</dbReference>
<reference evidence="1 2" key="1">
    <citation type="submission" date="2019-02" db="EMBL/GenBank/DDBJ databases">
        <title>Deep-cultivation of Planctomycetes and their phenomic and genomic characterization uncovers novel biology.</title>
        <authorList>
            <person name="Wiegand S."/>
            <person name="Jogler M."/>
            <person name="Boedeker C."/>
            <person name="Pinto D."/>
            <person name="Vollmers J."/>
            <person name="Rivas-Marin E."/>
            <person name="Kohn T."/>
            <person name="Peeters S.H."/>
            <person name="Heuer A."/>
            <person name="Rast P."/>
            <person name="Oberbeckmann S."/>
            <person name="Bunk B."/>
            <person name="Jeske O."/>
            <person name="Meyerdierks A."/>
            <person name="Storesund J.E."/>
            <person name="Kallscheuer N."/>
            <person name="Luecker S."/>
            <person name="Lage O.M."/>
            <person name="Pohl T."/>
            <person name="Merkel B.J."/>
            <person name="Hornburger P."/>
            <person name="Mueller R.-W."/>
            <person name="Bruemmer F."/>
            <person name="Labrenz M."/>
            <person name="Spormann A.M."/>
            <person name="Op Den Camp H."/>
            <person name="Overmann J."/>
            <person name="Amann R."/>
            <person name="Jetten M.S.M."/>
            <person name="Mascher T."/>
            <person name="Medema M.H."/>
            <person name="Devos D.P."/>
            <person name="Kaster A.-K."/>
            <person name="Ovreas L."/>
            <person name="Rohde M."/>
            <person name="Galperin M.Y."/>
            <person name="Jogler C."/>
        </authorList>
    </citation>
    <scope>NUCLEOTIDE SEQUENCE [LARGE SCALE GENOMIC DNA]</scope>
    <source>
        <strain evidence="1 2">Poly59</strain>
    </source>
</reference>
<dbReference type="AlphaFoldDB" id="A0A5C6ESB3"/>
<gene>
    <name evidence="1" type="ORF">Poly59_31270</name>
</gene>
<keyword evidence="2" id="KW-1185">Reference proteome</keyword>
<comment type="caution">
    <text evidence="1">The sequence shown here is derived from an EMBL/GenBank/DDBJ whole genome shotgun (WGS) entry which is preliminary data.</text>
</comment>
<dbReference type="PROSITE" id="PS51257">
    <property type="entry name" value="PROKAR_LIPOPROTEIN"/>
    <property type="match status" value="1"/>
</dbReference>
<name>A0A5C6ESB3_9BACT</name>
<evidence type="ECO:0000313" key="1">
    <source>
        <dbReference type="EMBL" id="TWU51535.1"/>
    </source>
</evidence>
<dbReference type="Proteomes" id="UP000317977">
    <property type="component" value="Unassembled WGS sequence"/>
</dbReference>
<organism evidence="1 2">
    <name type="scientific">Rubripirellula reticaptiva</name>
    <dbReference type="NCBI Taxonomy" id="2528013"/>
    <lineage>
        <taxon>Bacteria</taxon>
        <taxon>Pseudomonadati</taxon>
        <taxon>Planctomycetota</taxon>
        <taxon>Planctomycetia</taxon>
        <taxon>Pirellulales</taxon>
        <taxon>Pirellulaceae</taxon>
        <taxon>Rubripirellula</taxon>
    </lineage>
</organism>
<sequence length="156" mass="17759">MRQRTKTLLWIALPTLIVACLGWTAINLQRGIKSAYYEWGVTCIIASYAEDHDGSPPANWDDLVGYEYHTKYLPDPRTMDAAAQHISVDFESLVAFANEDIPDLPADVITPIQGIEQHWIHPKTTLERYFRDGERPHGSFDGEYAKQLRYYAEGGD</sequence>